<dbReference type="EMBL" id="VWSH01000001">
    <property type="protein sequence ID" value="KAA5537009.1"/>
    <property type="molecule type" value="Genomic_DNA"/>
</dbReference>
<evidence type="ECO:0000313" key="2">
    <source>
        <dbReference type="Proteomes" id="UP000323632"/>
    </source>
</evidence>
<dbReference type="Pfam" id="PF07661">
    <property type="entry name" value="MORN_2"/>
    <property type="match status" value="2"/>
</dbReference>
<evidence type="ECO:0000313" key="1">
    <source>
        <dbReference type="EMBL" id="KAA5537009.1"/>
    </source>
</evidence>
<comment type="caution">
    <text evidence="1">The sequence shown here is derived from an EMBL/GenBank/DDBJ whole genome shotgun (WGS) entry which is preliminary data.</text>
</comment>
<keyword evidence="2" id="KW-1185">Reference proteome</keyword>
<dbReference type="Gene3D" id="3.90.930.1">
    <property type="match status" value="1"/>
</dbReference>
<sequence>MEMDFMEHRVRLHNSLFVLLFIIAQSCNFTAPTLSYNTDSVRLETKNGIVFKDDKAFSGHLYTLAVNSHDSLFSGFYKDGKQDGAVIKWYENGRIMEKRFYKENFKTGVHSGFWLDGNRKFMYHFVNGNYEGIQKRWFESGRLFQDKTYKNGQEEGLQREWNDSGNLMINYETHNGRQYGNIGKKNCASVWREDAYAKPAK</sequence>
<dbReference type="Proteomes" id="UP000323632">
    <property type="component" value="Unassembled WGS sequence"/>
</dbReference>
<dbReference type="SUPFAM" id="SSF82185">
    <property type="entry name" value="Histone H3 K4-specific methyltransferase SET7/9 N-terminal domain"/>
    <property type="match status" value="1"/>
</dbReference>
<reference evidence="1 2" key="1">
    <citation type="submission" date="2019-09" db="EMBL/GenBank/DDBJ databases">
        <title>Genome sequence and assembly of Taibaiella sp.</title>
        <authorList>
            <person name="Chhetri G."/>
        </authorList>
    </citation>
    <scope>NUCLEOTIDE SEQUENCE [LARGE SCALE GENOMIC DNA]</scope>
    <source>
        <strain evidence="1 2">KVB11</strain>
    </source>
</reference>
<organism evidence="1 2">
    <name type="scientific">Taibaiella lutea</name>
    <dbReference type="NCBI Taxonomy" id="2608001"/>
    <lineage>
        <taxon>Bacteria</taxon>
        <taxon>Pseudomonadati</taxon>
        <taxon>Bacteroidota</taxon>
        <taxon>Chitinophagia</taxon>
        <taxon>Chitinophagales</taxon>
        <taxon>Chitinophagaceae</taxon>
        <taxon>Taibaiella</taxon>
    </lineage>
</organism>
<proteinExistence type="predicted"/>
<dbReference type="AlphaFoldDB" id="A0A5M6CUY8"/>
<name>A0A5M6CUY8_9BACT</name>
<evidence type="ECO:0008006" key="3">
    <source>
        <dbReference type="Google" id="ProtNLM"/>
    </source>
</evidence>
<accession>A0A5M6CUY8</accession>
<protein>
    <recommendedName>
        <fullName evidence="3">Toxin-antitoxin system YwqK family antitoxin</fullName>
    </recommendedName>
</protein>
<dbReference type="InterPro" id="IPR011652">
    <property type="entry name" value="MORN_2"/>
</dbReference>
<gene>
    <name evidence="1" type="ORF">F0919_04880</name>
</gene>